<evidence type="ECO:0000313" key="5">
    <source>
        <dbReference type="Proteomes" id="UP000310032"/>
    </source>
</evidence>
<dbReference type="Gene3D" id="1.20.1300.10">
    <property type="entry name" value="Fumarate reductase/succinate dehydrogenase, transmembrane subunit"/>
    <property type="match status" value="1"/>
</dbReference>
<dbReference type="InterPro" id="IPR034804">
    <property type="entry name" value="SQR/QFR_C/D"/>
</dbReference>
<dbReference type="SUPFAM" id="SSF81343">
    <property type="entry name" value="Fumarate reductase respiratory complex transmembrane subunits"/>
    <property type="match status" value="1"/>
</dbReference>
<organism evidence="2 4">
    <name type="scientific">Parabacteroides distasonis</name>
    <dbReference type="NCBI Taxonomy" id="823"/>
    <lineage>
        <taxon>Bacteria</taxon>
        <taxon>Pseudomonadati</taxon>
        <taxon>Bacteroidota</taxon>
        <taxon>Bacteroidia</taxon>
        <taxon>Bacteroidales</taxon>
        <taxon>Tannerellaceae</taxon>
        <taxon>Parabacteroides</taxon>
    </lineage>
</organism>
<sequence>MWLLNSSIGKKLIMSISGLFLVLFLLFHLSMNVAAVFSGEAYNMVCSLLGSNWYAVAATLVLAAGVVIHFVYAIILTLQNRKARGNDRYAINARPKGVEWASQNMFVLGLIVILFMLLHFSQFWYKMMFAELIGHHEVALGPNMVSPQDGAAFINFYFQGNAVITVLYLIWYVALWFHLTHGFWSAIQTIGWNNTVWMNRWECISKIVATVICGLFAIITIIFFLNGVGA</sequence>
<keyword evidence="1" id="KW-0812">Transmembrane</keyword>
<dbReference type="Proteomes" id="UP000278164">
    <property type="component" value="Unassembled WGS sequence"/>
</dbReference>
<dbReference type="OrthoDB" id="9802842at2"/>
<protein>
    <submittedName>
        <fullName evidence="3">Succinate dehydrogenase cytochrome b subunit</fullName>
    </submittedName>
    <submittedName>
        <fullName evidence="2">Succinate dehydrogenase/fumarate reductase cytochrome b subunit</fullName>
    </submittedName>
</protein>
<evidence type="ECO:0000313" key="4">
    <source>
        <dbReference type="Proteomes" id="UP000278164"/>
    </source>
</evidence>
<evidence type="ECO:0000313" key="3">
    <source>
        <dbReference type="EMBL" id="TGY58115.1"/>
    </source>
</evidence>
<dbReference type="RefSeq" id="WP_121735342.1">
    <property type="nucleotide sequence ID" value="NZ_QXXG01000020.1"/>
</dbReference>
<dbReference type="EMBL" id="RAYI01000008">
    <property type="protein sequence ID" value="RLT74312.1"/>
    <property type="molecule type" value="Genomic_DNA"/>
</dbReference>
<dbReference type="Proteomes" id="UP000310032">
    <property type="component" value="Unassembled WGS sequence"/>
</dbReference>
<evidence type="ECO:0000313" key="2">
    <source>
        <dbReference type="EMBL" id="RLT74312.1"/>
    </source>
</evidence>
<reference evidence="3 5" key="2">
    <citation type="submission" date="2019-04" db="EMBL/GenBank/DDBJ databases">
        <title>Microbes associate with the intestines of laboratory mice.</title>
        <authorList>
            <person name="Navarre W."/>
            <person name="Wong E."/>
            <person name="Huang K."/>
            <person name="Tropini C."/>
            <person name="Ng K."/>
            <person name="Yu B."/>
        </authorList>
    </citation>
    <scope>NUCLEOTIDE SEQUENCE [LARGE SCALE GENOMIC DNA]</scope>
    <source>
        <strain evidence="3 5">NM39_I3</strain>
    </source>
</reference>
<feature type="transmembrane region" description="Helical" evidence="1">
    <location>
        <begin position="156"/>
        <end position="177"/>
    </location>
</feature>
<dbReference type="AlphaFoldDB" id="A0A3L7ZTJ0"/>
<accession>A0A3L7ZTJ0</accession>
<dbReference type="GO" id="GO:0016020">
    <property type="term" value="C:membrane"/>
    <property type="evidence" value="ECO:0007669"/>
    <property type="project" value="InterPro"/>
</dbReference>
<comment type="caution">
    <text evidence="2">The sequence shown here is derived from an EMBL/GenBank/DDBJ whole genome shotgun (WGS) entry which is preliminary data.</text>
</comment>
<evidence type="ECO:0000256" key="1">
    <source>
        <dbReference type="SAM" id="Phobius"/>
    </source>
</evidence>
<feature type="transmembrane region" description="Helical" evidence="1">
    <location>
        <begin position="54"/>
        <end position="78"/>
    </location>
</feature>
<dbReference type="EMBL" id="SRYM01000019">
    <property type="protein sequence ID" value="TGY58115.1"/>
    <property type="molecule type" value="Genomic_DNA"/>
</dbReference>
<dbReference type="CDD" id="cd03498">
    <property type="entry name" value="SQR_TypeB_2_TM"/>
    <property type="match status" value="1"/>
</dbReference>
<feature type="transmembrane region" description="Helical" evidence="1">
    <location>
        <begin position="207"/>
        <end position="225"/>
    </location>
</feature>
<keyword evidence="1" id="KW-0472">Membrane</keyword>
<proteinExistence type="predicted"/>
<keyword evidence="1" id="KW-1133">Transmembrane helix</keyword>
<dbReference type="NCBIfam" id="TIGR02046">
    <property type="entry name" value="sdhC_b558_fam"/>
    <property type="match status" value="1"/>
</dbReference>
<reference evidence="2 4" key="1">
    <citation type="submission" date="2018-09" db="EMBL/GenBank/DDBJ databases">
        <title>Murine metabolic-syndrome-specific gut microbial biobank.</title>
        <authorList>
            <person name="Liu C."/>
        </authorList>
    </citation>
    <scope>NUCLEOTIDE SEQUENCE [LARGE SCALE GENOMIC DNA]</scope>
    <source>
        <strain evidence="2 4">8-P5</strain>
    </source>
</reference>
<feature type="transmembrane region" description="Helical" evidence="1">
    <location>
        <begin position="105"/>
        <end position="125"/>
    </location>
</feature>
<gene>
    <name evidence="2" type="ORF">D7V78_05425</name>
    <name evidence="3" type="ORF">E5342_08575</name>
</gene>
<dbReference type="InterPro" id="IPR011138">
    <property type="entry name" value="Cytochrome_b-558"/>
</dbReference>
<name>A0A3L7ZTJ0_PARDI</name>